<feature type="domain" description="EGF-like" evidence="8">
    <location>
        <begin position="618"/>
        <end position="656"/>
    </location>
</feature>
<keyword evidence="4 6" id="KW-1015">Disulfide bond</keyword>
<dbReference type="InterPro" id="IPR001881">
    <property type="entry name" value="EGF-like_Ca-bd_dom"/>
</dbReference>
<dbReference type="Pfam" id="PF00008">
    <property type="entry name" value="EGF"/>
    <property type="match status" value="2"/>
</dbReference>
<feature type="domain" description="EGF-like" evidence="8">
    <location>
        <begin position="429"/>
        <end position="465"/>
    </location>
</feature>
<feature type="disulfide bond" evidence="6">
    <location>
        <begin position="374"/>
        <end position="383"/>
    </location>
</feature>
<dbReference type="EMBL" id="KL363516">
    <property type="protein sequence ID" value="KFD45389.1"/>
    <property type="molecule type" value="Genomic_DNA"/>
</dbReference>
<dbReference type="InterPro" id="IPR049883">
    <property type="entry name" value="NOTCH1_EGF-like"/>
</dbReference>
<dbReference type="SUPFAM" id="SSF57196">
    <property type="entry name" value="EGF/Laminin"/>
    <property type="match status" value="8"/>
</dbReference>
<dbReference type="InterPro" id="IPR051830">
    <property type="entry name" value="NOTCH_homolog"/>
</dbReference>
<dbReference type="FunFam" id="2.10.25.10:FF:000038">
    <property type="entry name" value="Fibrillin 2"/>
    <property type="match status" value="1"/>
</dbReference>
<dbReference type="InterPro" id="IPR018097">
    <property type="entry name" value="EGF_Ca-bd_CS"/>
</dbReference>
<feature type="disulfide bond" evidence="6">
    <location>
        <begin position="646"/>
        <end position="655"/>
    </location>
</feature>
<keyword evidence="5" id="KW-0325">Glycoprotein</keyword>
<proteinExistence type="predicted"/>
<feature type="domain" description="EGF-like" evidence="8">
    <location>
        <begin position="308"/>
        <end position="343"/>
    </location>
</feature>
<dbReference type="FunFam" id="2.10.25.10:FF:000151">
    <property type="entry name" value="FAT atypical cadherin 4"/>
    <property type="match status" value="1"/>
</dbReference>
<feature type="domain" description="EGF-like" evidence="8">
    <location>
        <begin position="391"/>
        <end position="427"/>
    </location>
</feature>
<feature type="domain" description="EGF-like" evidence="8">
    <location>
        <begin position="504"/>
        <end position="542"/>
    </location>
</feature>
<dbReference type="Pfam" id="PF12661">
    <property type="entry name" value="hEGF"/>
    <property type="match status" value="3"/>
</dbReference>
<evidence type="ECO:0000256" key="6">
    <source>
        <dbReference type="PROSITE-ProRule" id="PRU00076"/>
    </source>
</evidence>
<dbReference type="AlphaFoldDB" id="A0A085LK93"/>
<dbReference type="GO" id="GO:0005509">
    <property type="term" value="F:calcium ion binding"/>
    <property type="evidence" value="ECO:0007669"/>
    <property type="project" value="InterPro"/>
</dbReference>
<evidence type="ECO:0000256" key="2">
    <source>
        <dbReference type="ARBA" id="ARBA00022729"/>
    </source>
</evidence>
<evidence type="ECO:0000313" key="10">
    <source>
        <dbReference type="Proteomes" id="UP000030764"/>
    </source>
</evidence>
<feature type="disulfide bond" evidence="6">
    <location>
        <begin position="725"/>
        <end position="742"/>
    </location>
</feature>
<dbReference type="FunFam" id="2.10.25.10:FF:000118">
    <property type="entry name" value="protein delta homolog 2"/>
    <property type="match status" value="1"/>
</dbReference>
<dbReference type="InterPro" id="IPR000742">
    <property type="entry name" value="EGF"/>
</dbReference>
<reference evidence="9 10" key="1">
    <citation type="journal article" date="2014" name="Nat. Genet.">
        <title>Genome and transcriptome of the porcine whipworm Trichuris suis.</title>
        <authorList>
            <person name="Jex A.R."/>
            <person name="Nejsum P."/>
            <person name="Schwarz E.M."/>
            <person name="Hu L."/>
            <person name="Young N.D."/>
            <person name="Hall R.S."/>
            <person name="Korhonen P.K."/>
            <person name="Liao S."/>
            <person name="Thamsborg S."/>
            <person name="Xia J."/>
            <person name="Xu P."/>
            <person name="Wang S."/>
            <person name="Scheerlinck J.P."/>
            <person name="Hofmann A."/>
            <person name="Sternberg P.W."/>
            <person name="Wang J."/>
            <person name="Gasser R.B."/>
        </authorList>
    </citation>
    <scope>NUCLEOTIDE SEQUENCE [LARGE SCALE GENOMIC DNA]</scope>
    <source>
        <strain evidence="9">DCEP-RM93M</strain>
    </source>
</reference>
<feature type="disulfide bond" evidence="6">
    <location>
        <begin position="548"/>
        <end position="558"/>
    </location>
</feature>
<evidence type="ECO:0000256" key="1">
    <source>
        <dbReference type="ARBA" id="ARBA00022536"/>
    </source>
</evidence>
<dbReference type="PROSITE" id="PS01186">
    <property type="entry name" value="EGF_2"/>
    <property type="match status" value="5"/>
</dbReference>
<dbReference type="InterPro" id="IPR000152">
    <property type="entry name" value="EGF-type_Asp/Asn_hydroxyl_site"/>
</dbReference>
<dbReference type="PROSITE" id="PS00022">
    <property type="entry name" value="EGF_1"/>
    <property type="match status" value="10"/>
</dbReference>
<dbReference type="FunFam" id="2.10.25.10:FF:000173">
    <property type="entry name" value="Neurogenic locus notch protein 2"/>
    <property type="match status" value="1"/>
</dbReference>
<evidence type="ECO:0000256" key="4">
    <source>
        <dbReference type="ARBA" id="ARBA00023157"/>
    </source>
</evidence>
<dbReference type="PROSITE" id="PS01187">
    <property type="entry name" value="EGF_CA"/>
    <property type="match status" value="2"/>
</dbReference>
<evidence type="ECO:0000256" key="5">
    <source>
        <dbReference type="ARBA" id="ARBA00023180"/>
    </source>
</evidence>
<dbReference type="PROSITE" id="PS50026">
    <property type="entry name" value="EGF_3"/>
    <property type="match status" value="8"/>
</dbReference>
<feature type="disulfide bond" evidence="6">
    <location>
        <begin position="532"/>
        <end position="541"/>
    </location>
</feature>
<keyword evidence="1 6" id="KW-0245">EGF-like domain</keyword>
<dbReference type="Pfam" id="PF07645">
    <property type="entry name" value="EGF_CA"/>
    <property type="match status" value="2"/>
</dbReference>
<gene>
    <name evidence="9" type="ORF">M513_13734</name>
</gene>
<dbReference type="Gene3D" id="2.10.25.10">
    <property type="entry name" value="Laminin"/>
    <property type="match status" value="7"/>
</dbReference>
<feature type="domain" description="EGF-like" evidence="8">
    <location>
        <begin position="345"/>
        <end position="384"/>
    </location>
</feature>
<feature type="disulfide bond" evidence="6">
    <location>
        <begin position="333"/>
        <end position="342"/>
    </location>
</feature>
<feature type="disulfide bond" evidence="6">
    <location>
        <begin position="627"/>
        <end position="644"/>
    </location>
</feature>
<feature type="domain" description="EGF-like" evidence="8">
    <location>
        <begin position="716"/>
        <end position="753"/>
    </location>
</feature>
<protein>
    <recommendedName>
        <fullName evidence="8">EGF-like domain-containing protein</fullName>
    </recommendedName>
</protein>
<dbReference type="SMART" id="SM00181">
    <property type="entry name" value="EGF"/>
    <property type="match status" value="10"/>
</dbReference>
<evidence type="ECO:0000256" key="3">
    <source>
        <dbReference type="ARBA" id="ARBA00022737"/>
    </source>
</evidence>
<organism evidence="9 10">
    <name type="scientific">Trichuris suis</name>
    <name type="common">pig whipworm</name>
    <dbReference type="NCBI Taxonomy" id="68888"/>
    <lineage>
        <taxon>Eukaryota</taxon>
        <taxon>Metazoa</taxon>
        <taxon>Ecdysozoa</taxon>
        <taxon>Nematoda</taxon>
        <taxon>Enoplea</taxon>
        <taxon>Dorylaimia</taxon>
        <taxon>Trichinellida</taxon>
        <taxon>Trichuridae</taxon>
        <taxon>Trichuris</taxon>
    </lineage>
</organism>
<evidence type="ECO:0000259" key="8">
    <source>
        <dbReference type="PROSITE" id="PS50026"/>
    </source>
</evidence>
<dbReference type="SMART" id="SM00179">
    <property type="entry name" value="EGF_CA"/>
    <property type="match status" value="7"/>
</dbReference>
<dbReference type="InterPro" id="IPR013032">
    <property type="entry name" value="EGF-like_CS"/>
</dbReference>
<sequence>MSTTYWVITFIVSIAVLTCNSYPQPYDRDESDCLYYFWRNIFRLDFPMGILTGDLTYAPFAPHMAPFTLCSAMTPEGRTIGYLWPTGKKTLCSSHEALEHIWSQTKSTANSNTSGRLFTPALTEKRDPRRQSEVLVNGYVIMKINSTESREVYNVAYKLIEAVNVTLMRHFVHNKVVVKPDLALFYNLTDLEYSSKEHLETGERIIVALHNDRLYYTHENKMRDLMRMLGERLYQSFCTYSNYMNYCAEKERDGTVLHTSIYPCKKCRPGLGGLHCHMDADECAQEIVRVLYIIVEDGLRPHWSTYTAHKDGLNNCSVHSKCENTFGSYKCICHDGWRGIYCNEDIDECSAGEQICGGMASKCENIPGSFRCVCKPGFTGSQCTDGNFFCYIEECKCSPCLHGGLCVETYGNYTCQCPQGWNGHNCEKDIDECVSNPCQNQGECTNTDGSFSCKCPDDFTGQACEIKIDACKSLKCEHGFCTGKGDNALCQCYGQWKGSKCNEADDMCKREDTCINGGTCEIDALMNFTCRCLSGYNGEHCEIDENDCMSNPCLHGWCIDLLGGYKCICHSGMQGEDCSKSENKCARLDCLKGSCMLHNGVPYCNCDEDHYGIHCENEMDRCMSSPCSEAATCINDLKNKAYTCVCPEGYEGIDCKQVHRTIVACILKCDESILPLQVLWALSLLPRRSVLTCTTSCALNLTLQVFRLLNAFQFLEKTVCTGETCFNNGKCFPSKSPLGYRCLCYNSTGKRCEMLLTSTAQANYAKGSTFSLISVIWAVRSTLWVSLARIWHRYHRRSNY</sequence>
<dbReference type="PANTHER" id="PTHR24033:SF151">
    <property type="entry name" value="NOTCH 2"/>
    <property type="match status" value="1"/>
</dbReference>
<dbReference type="CDD" id="cd00054">
    <property type="entry name" value="EGF_CA"/>
    <property type="match status" value="6"/>
</dbReference>
<feature type="disulfide bond" evidence="6">
    <location>
        <begin position="417"/>
        <end position="426"/>
    </location>
</feature>
<feature type="disulfide bond" evidence="6">
    <location>
        <begin position="455"/>
        <end position="464"/>
    </location>
</feature>
<keyword evidence="3" id="KW-0677">Repeat</keyword>
<comment type="caution">
    <text evidence="6">Lacks conserved residue(s) required for the propagation of feature annotation.</text>
</comment>
<feature type="chain" id="PRO_5001794704" description="EGF-like domain-containing protein" evidence="7">
    <location>
        <begin position="22"/>
        <end position="800"/>
    </location>
</feature>
<evidence type="ECO:0000256" key="7">
    <source>
        <dbReference type="SAM" id="SignalP"/>
    </source>
</evidence>
<dbReference type="Proteomes" id="UP000030764">
    <property type="component" value="Unassembled WGS sequence"/>
</dbReference>
<dbReference type="PROSITE" id="PS00010">
    <property type="entry name" value="ASX_HYDROXYL"/>
    <property type="match status" value="4"/>
</dbReference>
<keyword evidence="10" id="KW-1185">Reference proteome</keyword>
<dbReference type="FunFam" id="2.10.25.10:FF:000066">
    <property type="entry name" value="FAT atypical cadherin 4"/>
    <property type="match status" value="1"/>
</dbReference>
<evidence type="ECO:0000313" key="9">
    <source>
        <dbReference type="EMBL" id="KFD45389.1"/>
    </source>
</evidence>
<accession>A0A085LK93</accession>
<dbReference type="PANTHER" id="PTHR24033">
    <property type="entry name" value="EGF-LIKE DOMAIN-CONTAINING PROTEIN"/>
    <property type="match status" value="1"/>
</dbReference>
<feature type="signal peptide" evidence="7">
    <location>
        <begin position="1"/>
        <end position="21"/>
    </location>
</feature>
<feature type="disulfide bond" evidence="6">
    <location>
        <begin position="569"/>
        <end position="578"/>
    </location>
</feature>
<dbReference type="FunFam" id="2.10.25.10:FF:000031">
    <property type="entry name" value="neurogenic locus notch homolog protein 3"/>
    <property type="match status" value="1"/>
</dbReference>
<feature type="domain" description="EGF-like" evidence="8">
    <location>
        <begin position="544"/>
        <end position="579"/>
    </location>
</feature>
<name>A0A085LK93_9BILA</name>
<keyword evidence="2 7" id="KW-0732">Signal</keyword>